<comment type="caution">
    <text evidence="5">The sequence shown here is derived from an EMBL/GenBank/DDBJ whole genome shotgun (WGS) entry which is preliminary data.</text>
</comment>
<dbReference type="SUPFAM" id="SSF46785">
    <property type="entry name" value="Winged helix' DNA-binding domain"/>
    <property type="match status" value="1"/>
</dbReference>
<dbReference type="InterPro" id="IPR028978">
    <property type="entry name" value="Chorismate_lyase_/UTRA_dom_sf"/>
</dbReference>
<keyword evidence="3" id="KW-0804">Transcription</keyword>
<dbReference type="Pfam" id="PF00392">
    <property type="entry name" value="GntR"/>
    <property type="match status" value="1"/>
</dbReference>
<organism evidence="5 6">
    <name type="scientific">Glycomyces terrestris</name>
    <dbReference type="NCBI Taxonomy" id="2493553"/>
    <lineage>
        <taxon>Bacteria</taxon>
        <taxon>Bacillati</taxon>
        <taxon>Actinomycetota</taxon>
        <taxon>Actinomycetes</taxon>
        <taxon>Glycomycetales</taxon>
        <taxon>Glycomycetaceae</taxon>
        <taxon>Glycomyces</taxon>
    </lineage>
</organism>
<dbReference type="GO" id="GO:0045892">
    <property type="term" value="P:negative regulation of DNA-templated transcription"/>
    <property type="evidence" value="ECO:0007669"/>
    <property type="project" value="TreeGrafter"/>
</dbReference>
<evidence type="ECO:0000256" key="1">
    <source>
        <dbReference type="ARBA" id="ARBA00023015"/>
    </source>
</evidence>
<name>A0A426USM6_9ACTN</name>
<dbReference type="Pfam" id="PF07702">
    <property type="entry name" value="UTRA"/>
    <property type="match status" value="1"/>
</dbReference>
<dbReference type="PROSITE" id="PS50949">
    <property type="entry name" value="HTH_GNTR"/>
    <property type="match status" value="1"/>
</dbReference>
<dbReference type="Gene3D" id="3.40.1410.10">
    <property type="entry name" value="Chorismate lyase-like"/>
    <property type="match status" value="1"/>
</dbReference>
<sequence>MSGKHDSASARAAETLRQRILDGVYAPGDRMPSATVIGNEFNIDRGTAARVLAQLRSDGFIITKPRSGSYVRTFEPNLRSFPMRLEVWKEGRAVQGADSGKQTRLIDLTVGETPAGRAVADAFRIEPGSPMIRRARRFSMEDRPVQLADSYYLPEMVRATAIVYTDTGPGGVYARLAEIGHAPARFTERLRARMPLPAETEALELPGGTPVIAITRVAYDGEDRCVEVTEMVLDASAYELEYHATI</sequence>
<dbReference type="InterPro" id="IPR011663">
    <property type="entry name" value="UTRA"/>
</dbReference>
<evidence type="ECO:0000313" key="6">
    <source>
        <dbReference type="Proteomes" id="UP000277256"/>
    </source>
</evidence>
<accession>A0A426USM6</accession>
<dbReference type="PANTHER" id="PTHR44846:SF17">
    <property type="entry name" value="GNTR-FAMILY TRANSCRIPTIONAL REGULATOR"/>
    <property type="match status" value="1"/>
</dbReference>
<feature type="domain" description="HTH gntR-type" evidence="4">
    <location>
        <begin position="6"/>
        <end position="74"/>
    </location>
</feature>
<dbReference type="EMBL" id="RSEB01000007">
    <property type="protein sequence ID" value="RRR96549.1"/>
    <property type="molecule type" value="Genomic_DNA"/>
</dbReference>
<dbReference type="PANTHER" id="PTHR44846">
    <property type="entry name" value="MANNOSYL-D-GLYCERATE TRANSPORT/METABOLISM SYSTEM REPRESSOR MNGR-RELATED"/>
    <property type="match status" value="1"/>
</dbReference>
<dbReference type="GO" id="GO:0003677">
    <property type="term" value="F:DNA binding"/>
    <property type="evidence" value="ECO:0007669"/>
    <property type="project" value="UniProtKB-KW"/>
</dbReference>
<dbReference type="OrthoDB" id="7363114at2"/>
<dbReference type="SMART" id="SM00345">
    <property type="entry name" value="HTH_GNTR"/>
    <property type="match status" value="1"/>
</dbReference>
<protein>
    <submittedName>
        <fullName evidence="5">GntR family transcriptional regulator</fullName>
    </submittedName>
</protein>
<evidence type="ECO:0000256" key="2">
    <source>
        <dbReference type="ARBA" id="ARBA00023125"/>
    </source>
</evidence>
<gene>
    <name evidence="5" type="ORF">EIW28_22225</name>
</gene>
<dbReference type="Gene3D" id="1.10.10.10">
    <property type="entry name" value="Winged helix-like DNA-binding domain superfamily/Winged helix DNA-binding domain"/>
    <property type="match status" value="1"/>
</dbReference>
<evidence type="ECO:0000256" key="3">
    <source>
        <dbReference type="ARBA" id="ARBA00023163"/>
    </source>
</evidence>
<dbReference type="AlphaFoldDB" id="A0A426USM6"/>
<keyword evidence="6" id="KW-1185">Reference proteome</keyword>
<dbReference type="InterPro" id="IPR000524">
    <property type="entry name" value="Tscrpt_reg_HTH_GntR"/>
</dbReference>
<dbReference type="CDD" id="cd07377">
    <property type="entry name" value="WHTH_GntR"/>
    <property type="match status" value="1"/>
</dbReference>
<reference evidence="5 6" key="1">
    <citation type="submission" date="2018-12" db="EMBL/GenBank/DDBJ databases">
        <title>Glycomyces sp. YIM 121974 draft genome.</title>
        <authorList>
            <person name="Li Q."/>
        </authorList>
    </citation>
    <scope>NUCLEOTIDE SEQUENCE [LARGE SCALE GENOMIC DNA]</scope>
    <source>
        <strain evidence="5 6">YIM 121974</strain>
    </source>
</reference>
<evidence type="ECO:0000259" key="4">
    <source>
        <dbReference type="PROSITE" id="PS50949"/>
    </source>
</evidence>
<keyword evidence="1" id="KW-0805">Transcription regulation</keyword>
<dbReference type="SUPFAM" id="SSF64288">
    <property type="entry name" value="Chorismate lyase-like"/>
    <property type="match status" value="1"/>
</dbReference>
<dbReference type="InterPro" id="IPR050679">
    <property type="entry name" value="Bact_HTH_transcr_reg"/>
</dbReference>
<dbReference type="InterPro" id="IPR036388">
    <property type="entry name" value="WH-like_DNA-bd_sf"/>
</dbReference>
<dbReference type="InterPro" id="IPR036390">
    <property type="entry name" value="WH_DNA-bd_sf"/>
</dbReference>
<dbReference type="Proteomes" id="UP000277256">
    <property type="component" value="Unassembled WGS sequence"/>
</dbReference>
<dbReference type="GO" id="GO:0003700">
    <property type="term" value="F:DNA-binding transcription factor activity"/>
    <property type="evidence" value="ECO:0007669"/>
    <property type="project" value="InterPro"/>
</dbReference>
<keyword evidence="2" id="KW-0238">DNA-binding</keyword>
<proteinExistence type="predicted"/>
<evidence type="ECO:0000313" key="5">
    <source>
        <dbReference type="EMBL" id="RRR96549.1"/>
    </source>
</evidence>
<dbReference type="RefSeq" id="WP_125249901.1">
    <property type="nucleotide sequence ID" value="NZ_RSEB01000007.1"/>
</dbReference>
<dbReference type="SMART" id="SM00866">
    <property type="entry name" value="UTRA"/>
    <property type="match status" value="1"/>
</dbReference>